<dbReference type="Pfam" id="PF19677">
    <property type="entry name" value="DUF6179"/>
    <property type="match status" value="1"/>
</dbReference>
<dbReference type="AlphaFoldDB" id="A0A1I5BH58"/>
<accession>A0A1I5BH58</accession>
<proteinExistence type="predicted"/>
<protein>
    <submittedName>
        <fullName evidence="1">Uncharacterized protein</fullName>
    </submittedName>
</protein>
<dbReference type="RefSeq" id="WP_091683345.1">
    <property type="nucleotide sequence ID" value="NZ_BAABFM010000003.1"/>
</dbReference>
<evidence type="ECO:0000313" key="2">
    <source>
        <dbReference type="Proteomes" id="UP000198806"/>
    </source>
</evidence>
<dbReference type="STRING" id="1527.SAMN04489757_1019"/>
<name>A0A1I5BH58_9FIRM</name>
<evidence type="ECO:0000313" key="1">
    <source>
        <dbReference type="EMBL" id="SFN74055.1"/>
    </source>
</evidence>
<gene>
    <name evidence="1" type="ORF">SAMN04489757_1019</name>
</gene>
<reference evidence="1 2" key="1">
    <citation type="submission" date="2016-10" db="EMBL/GenBank/DDBJ databases">
        <authorList>
            <person name="de Groot N.N."/>
        </authorList>
    </citation>
    <scope>NUCLEOTIDE SEQUENCE [LARGE SCALE GENOMIC DNA]</scope>
    <source>
        <strain evidence="1 2">DSM 1283</strain>
    </source>
</reference>
<organism evidence="1 2">
    <name type="scientific">Anaerocolumna aminovalerica</name>
    <dbReference type="NCBI Taxonomy" id="1527"/>
    <lineage>
        <taxon>Bacteria</taxon>
        <taxon>Bacillati</taxon>
        <taxon>Bacillota</taxon>
        <taxon>Clostridia</taxon>
        <taxon>Lachnospirales</taxon>
        <taxon>Lachnospiraceae</taxon>
        <taxon>Anaerocolumna</taxon>
    </lineage>
</organism>
<sequence>MDMRNNLTDIKSFEMGELLSIVSDLSKKYTSMESSSITYDKARMLMDSVLYCLDEYNKIPEEDREYTDEKMNTKNLYEQGLQYVYKKVLKSKELYEEIIRDFHSYNCRNYYDTIINGIPNFFLWYDPVFKPQDHILTLDYPTIKPLSNLCGVDAIYQYLCSIKSEWQFLNAFPDETIMALLHRMMPDYEELFLDNVCSQVLRNAIACMIVEKPLGMLKIEADDLEIIKSFFNLKSRESINSSIQMMTKQIVKHGFCSNALLLDYLLLDSEDFTILLENAIKYDTLEYIFPQ</sequence>
<keyword evidence="2" id="KW-1185">Reference proteome</keyword>
<dbReference type="InterPro" id="IPR045751">
    <property type="entry name" value="DUF6179"/>
</dbReference>
<dbReference type="EMBL" id="FOWD01000001">
    <property type="protein sequence ID" value="SFN74055.1"/>
    <property type="molecule type" value="Genomic_DNA"/>
</dbReference>
<dbReference type="Proteomes" id="UP000198806">
    <property type="component" value="Unassembled WGS sequence"/>
</dbReference>
<dbReference type="OrthoDB" id="1907610at2"/>